<evidence type="ECO:0000313" key="3">
    <source>
        <dbReference type="Proteomes" id="UP000789572"/>
    </source>
</evidence>
<name>A0A9N9D5V8_9GLOM</name>
<evidence type="ECO:0000313" key="2">
    <source>
        <dbReference type="EMBL" id="CAG8628034.1"/>
    </source>
</evidence>
<proteinExistence type="predicted"/>
<dbReference type="EMBL" id="CAJVPJ010002729">
    <property type="protein sequence ID" value="CAG8628034.1"/>
    <property type="molecule type" value="Genomic_DNA"/>
</dbReference>
<gene>
    <name evidence="2" type="ORF">POCULU_LOCUS8750</name>
</gene>
<sequence>DSFEDGFPPRNTYDTRIPADPLDEKLAGTSSTPMGKTLSTKRLLMVVPDIY</sequence>
<reference evidence="2" key="1">
    <citation type="submission" date="2021-06" db="EMBL/GenBank/DDBJ databases">
        <authorList>
            <person name="Kallberg Y."/>
            <person name="Tangrot J."/>
            <person name="Rosling A."/>
        </authorList>
    </citation>
    <scope>NUCLEOTIDE SEQUENCE</scope>
    <source>
        <strain evidence="2">IA702</strain>
    </source>
</reference>
<keyword evidence="3" id="KW-1185">Reference proteome</keyword>
<accession>A0A9N9D5V8</accession>
<dbReference type="AlphaFoldDB" id="A0A9N9D5V8"/>
<evidence type="ECO:0000256" key="1">
    <source>
        <dbReference type="SAM" id="MobiDB-lite"/>
    </source>
</evidence>
<organism evidence="2 3">
    <name type="scientific">Paraglomus occultum</name>
    <dbReference type="NCBI Taxonomy" id="144539"/>
    <lineage>
        <taxon>Eukaryota</taxon>
        <taxon>Fungi</taxon>
        <taxon>Fungi incertae sedis</taxon>
        <taxon>Mucoromycota</taxon>
        <taxon>Glomeromycotina</taxon>
        <taxon>Glomeromycetes</taxon>
        <taxon>Paraglomerales</taxon>
        <taxon>Paraglomeraceae</taxon>
        <taxon>Paraglomus</taxon>
    </lineage>
</organism>
<feature type="non-terminal residue" evidence="2">
    <location>
        <position position="1"/>
    </location>
</feature>
<dbReference type="Proteomes" id="UP000789572">
    <property type="component" value="Unassembled WGS sequence"/>
</dbReference>
<comment type="caution">
    <text evidence="2">The sequence shown here is derived from an EMBL/GenBank/DDBJ whole genome shotgun (WGS) entry which is preliminary data.</text>
</comment>
<protein>
    <submittedName>
        <fullName evidence="2">6289_t:CDS:1</fullName>
    </submittedName>
</protein>
<feature type="region of interest" description="Disordered" evidence="1">
    <location>
        <begin position="1"/>
        <end position="34"/>
    </location>
</feature>